<feature type="chain" id="PRO_5003841857" evidence="2">
    <location>
        <begin position="21"/>
        <end position="359"/>
    </location>
</feature>
<proteinExistence type="predicted"/>
<dbReference type="EMBL" id="AGNL01008092">
    <property type="protein sequence ID" value="EJK70747.1"/>
    <property type="molecule type" value="Genomic_DNA"/>
</dbReference>
<gene>
    <name evidence="3" type="ORF">THAOC_07867</name>
</gene>
<feature type="compositionally biased region" description="Basic and acidic residues" evidence="1">
    <location>
        <begin position="143"/>
        <end position="180"/>
    </location>
</feature>
<evidence type="ECO:0000256" key="2">
    <source>
        <dbReference type="SAM" id="SignalP"/>
    </source>
</evidence>
<keyword evidence="2" id="KW-0732">Signal</keyword>
<accession>K0TJI9</accession>
<feature type="region of interest" description="Disordered" evidence="1">
    <location>
        <begin position="32"/>
        <end position="74"/>
    </location>
</feature>
<name>K0TJI9_THAOC</name>
<feature type="non-terminal residue" evidence="3">
    <location>
        <position position="359"/>
    </location>
</feature>
<feature type="compositionally biased region" description="Gly residues" evidence="1">
    <location>
        <begin position="290"/>
        <end position="299"/>
    </location>
</feature>
<dbReference type="AlphaFoldDB" id="K0TJI9"/>
<reference evidence="3 4" key="1">
    <citation type="journal article" date="2012" name="Genome Biol.">
        <title>Genome and low-iron response of an oceanic diatom adapted to chronic iron limitation.</title>
        <authorList>
            <person name="Lommer M."/>
            <person name="Specht M."/>
            <person name="Roy A.S."/>
            <person name="Kraemer L."/>
            <person name="Andreson R."/>
            <person name="Gutowska M.A."/>
            <person name="Wolf J."/>
            <person name="Bergner S.V."/>
            <person name="Schilhabel M.B."/>
            <person name="Klostermeier U.C."/>
            <person name="Beiko R.G."/>
            <person name="Rosenstiel P."/>
            <person name="Hippler M."/>
            <person name="Laroche J."/>
        </authorList>
    </citation>
    <scope>NUCLEOTIDE SEQUENCE [LARGE SCALE GENOMIC DNA]</scope>
    <source>
        <strain evidence="3 4">CCMP1005</strain>
    </source>
</reference>
<organism evidence="3 4">
    <name type="scientific">Thalassiosira oceanica</name>
    <name type="common">Marine diatom</name>
    <dbReference type="NCBI Taxonomy" id="159749"/>
    <lineage>
        <taxon>Eukaryota</taxon>
        <taxon>Sar</taxon>
        <taxon>Stramenopiles</taxon>
        <taxon>Ochrophyta</taxon>
        <taxon>Bacillariophyta</taxon>
        <taxon>Coscinodiscophyceae</taxon>
        <taxon>Thalassiosirophycidae</taxon>
        <taxon>Thalassiosirales</taxon>
        <taxon>Thalassiosiraceae</taxon>
        <taxon>Thalassiosira</taxon>
    </lineage>
</organism>
<feature type="compositionally biased region" description="Acidic residues" evidence="1">
    <location>
        <begin position="131"/>
        <end position="142"/>
    </location>
</feature>
<evidence type="ECO:0000313" key="3">
    <source>
        <dbReference type="EMBL" id="EJK70747.1"/>
    </source>
</evidence>
<evidence type="ECO:0000256" key="1">
    <source>
        <dbReference type="SAM" id="MobiDB-lite"/>
    </source>
</evidence>
<feature type="region of interest" description="Disordered" evidence="1">
    <location>
        <begin position="242"/>
        <end position="313"/>
    </location>
</feature>
<sequence length="359" mass="38399">MPRWLSPVCAVVLPWSTVTTLLDCPALHAYAPPRGIGPEPLTGLKTERGSEAGAGRRSPWRGNGGSVKGMMREHPVPPDAMAYGTLLRILSARGQPERVIDVLEEVTASLVLPTHAETGRDERRRRRGGVVDDDGEDGPSEADDAHVYVGAERREEPRAGADHVAPRATREAGHHNGREVARDDGFVASLMRCAAAAGDASMVREIYLASRVRRMDHLRTSGVGTTSSVCRDSSEKDRALALGDGAPPLTAPPTFRGVRPGGSGQPRGVREQGVRGRHPSPLDFTAGARQGHGGGGTGEHVGREDQPGIPRVPTRYGYIESFVRPQYENLAIPGLHSVKADEETARARRLLSDGGGEEE</sequence>
<protein>
    <submittedName>
        <fullName evidence="3">Uncharacterized protein</fullName>
    </submittedName>
</protein>
<evidence type="ECO:0000313" key="4">
    <source>
        <dbReference type="Proteomes" id="UP000266841"/>
    </source>
</evidence>
<feature type="region of interest" description="Disordered" evidence="1">
    <location>
        <begin position="117"/>
        <end position="180"/>
    </location>
</feature>
<dbReference type="Proteomes" id="UP000266841">
    <property type="component" value="Unassembled WGS sequence"/>
</dbReference>
<comment type="caution">
    <text evidence="3">The sequence shown here is derived from an EMBL/GenBank/DDBJ whole genome shotgun (WGS) entry which is preliminary data.</text>
</comment>
<feature type="signal peptide" evidence="2">
    <location>
        <begin position="1"/>
        <end position="20"/>
    </location>
</feature>
<keyword evidence="4" id="KW-1185">Reference proteome</keyword>